<proteinExistence type="predicted"/>
<feature type="transmembrane region" description="Helical" evidence="1">
    <location>
        <begin position="85"/>
        <end position="102"/>
    </location>
</feature>
<evidence type="ECO:0008006" key="5">
    <source>
        <dbReference type="Google" id="ProtNLM"/>
    </source>
</evidence>
<keyword evidence="2" id="KW-0732">Signal</keyword>
<feature type="transmembrane region" description="Helical" evidence="1">
    <location>
        <begin position="139"/>
        <end position="161"/>
    </location>
</feature>
<protein>
    <recommendedName>
        <fullName evidence="5">Stage III sporulation protein AE</fullName>
    </recommendedName>
</protein>
<evidence type="ECO:0000256" key="1">
    <source>
        <dbReference type="SAM" id="Phobius"/>
    </source>
</evidence>
<dbReference type="InterPro" id="IPR014194">
    <property type="entry name" value="Spore_III_AE"/>
</dbReference>
<evidence type="ECO:0000256" key="2">
    <source>
        <dbReference type="SAM" id="SignalP"/>
    </source>
</evidence>
<gene>
    <name evidence="3" type="ORF">JQM67_03645</name>
</gene>
<feature type="transmembrane region" description="Helical" evidence="1">
    <location>
        <begin position="290"/>
        <end position="318"/>
    </location>
</feature>
<comment type="caution">
    <text evidence="3">The sequence shown here is derived from an EMBL/GenBank/DDBJ whole genome shotgun (WGS) entry which is preliminary data.</text>
</comment>
<keyword evidence="4" id="KW-1185">Reference proteome</keyword>
<dbReference type="Proteomes" id="UP001299220">
    <property type="component" value="Unassembled WGS sequence"/>
</dbReference>
<dbReference type="Pfam" id="PF09546">
    <property type="entry name" value="Spore_III_AE"/>
    <property type="match status" value="1"/>
</dbReference>
<evidence type="ECO:0000313" key="3">
    <source>
        <dbReference type="EMBL" id="MCF2651687.1"/>
    </source>
</evidence>
<accession>A0ABS9CLI8</accession>
<feature type="signal peptide" evidence="2">
    <location>
        <begin position="1"/>
        <end position="23"/>
    </location>
</feature>
<dbReference type="EMBL" id="JAFBIT010000001">
    <property type="protein sequence ID" value="MCF2651687.1"/>
    <property type="molecule type" value="Genomic_DNA"/>
</dbReference>
<feature type="transmembrane region" description="Helical" evidence="1">
    <location>
        <begin position="338"/>
        <end position="363"/>
    </location>
</feature>
<feature type="transmembrane region" description="Helical" evidence="1">
    <location>
        <begin position="262"/>
        <end position="283"/>
    </location>
</feature>
<reference evidence="3 4" key="1">
    <citation type="submission" date="2020-12" db="EMBL/GenBank/DDBJ databases">
        <title>Whole genome sequences of gut porcine anaerobes.</title>
        <authorList>
            <person name="Kubasova T."/>
            <person name="Jahodarova E."/>
            <person name="Rychlik I."/>
        </authorList>
    </citation>
    <scope>NUCLEOTIDE SEQUENCE [LARGE SCALE GENOMIC DNA]</scope>
    <source>
        <strain evidence="3 4">An867</strain>
    </source>
</reference>
<keyword evidence="1" id="KW-0472">Membrane</keyword>
<keyword evidence="1" id="KW-1133">Transmembrane helix</keyword>
<feature type="transmembrane region" description="Helical" evidence="1">
    <location>
        <begin position="223"/>
        <end position="242"/>
    </location>
</feature>
<organism evidence="3 4">
    <name type="scientific">Anaeromassilibacillus senegalensis</name>
    <dbReference type="NCBI Taxonomy" id="1673717"/>
    <lineage>
        <taxon>Bacteria</taxon>
        <taxon>Bacillati</taxon>
        <taxon>Bacillota</taxon>
        <taxon>Clostridia</taxon>
        <taxon>Eubacteriales</taxon>
        <taxon>Acutalibacteraceae</taxon>
        <taxon>Anaeromassilibacillus</taxon>
    </lineage>
</organism>
<sequence length="368" mass="38114">MRAARCFFFLLFFAFLFAQPVYAGETEDELYAQSGAEALWEALPEEARFLLSDPGISPGETHQNAVQRFFEELAAPLRAGWTEPLRALLLLIAIALLCRIVLELAPDELRYTVNLCSTLSAAVVLLAPMADLIGQTSAVVQAIGVFLIAAVPVYVGLLISAGSAVTGSTYGALTLAAANGITALAGNLFVPLLRVFVALSAVSSVTSFNLKRLTDALYKALKWLLILAVTVYTGVLSVQTLVSSGSDAAVGKAAKMIATSAIPIVGGAFGDALSAIASSVSLVKSGVGAFGLLASLAVFLPLCLKAAVWLTVCLLASLTAELFELSSLAAFLDGCMTALKLLLAVVFSVGAVSVVSAAVVLCVRGAYA</sequence>
<feature type="chain" id="PRO_5046899424" description="Stage III sporulation protein AE" evidence="2">
    <location>
        <begin position="24"/>
        <end position="368"/>
    </location>
</feature>
<dbReference type="RefSeq" id="WP_235322694.1">
    <property type="nucleotide sequence ID" value="NZ_JAFBIT010000001.1"/>
</dbReference>
<evidence type="ECO:0000313" key="4">
    <source>
        <dbReference type="Proteomes" id="UP001299220"/>
    </source>
</evidence>
<name>A0ABS9CLI8_9FIRM</name>
<keyword evidence="1" id="KW-0812">Transmembrane</keyword>